<keyword evidence="1" id="KW-0645">Protease</keyword>
<reference evidence="1" key="1">
    <citation type="submission" date="2024-06" db="EMBL/GenBank/DDBJ databases">
        <title>Complete Genome Sequence of mouse commensal type strain Neisseria musculi.</title>
        <authorList>
            <person name="Thapa E."/>
            <person name="Aluvathingal J."/>
            <person name="Nadendla S."/>
            <person name="Mehta A."/>
            <person name="Tettelin H."/>
            <person name="Weyand N.J."/>
        </authorList>
    </citation>
    <scope>NUCLEOTIDE SEQUENCE</scope>
    <source>
        <strain evidence="1">NW831</strain>
    </source>
</reference>
<keyword evidence="1" id="KW-0031">Aminopeptidase</keyword>
<dbReference type="EMBL" id="CP060414">
    <property type="protein sequence ID" value="QNT59690.2"/>
    <property type="molecule type" value="Genomic_DNA"/>
</dbReference>
<keyword evidence="2" id="KW-1185">Reference proteome</keyword>
<keyword evidence="1" id="KW-0378">Hydrolase</keyword>
<organism evidence="1 2">
    <name type="scientific">Neisseria musculi</name>
    <dbReference type="NCBI Taxonomy" id="1815583"/>
    <lineage>
        <taxon>Bacteria</taxon>
        <taxon>Pseudomonadati</taxon>
        <taxon>Pseudomonadota</taxon>
        <taxon>Betaproteobacteria</taxon>
        <taxon>Neisseriales</taxon>
        <taxon>Neisseriaceae</taxon>
        <taxon>Neisseria</taxon>
    </lineage>
</organism>
<evidence type="ECO:0000313" key="2">
    <source>
        <dbReference type="Proteomes" id="UP000516412"/>
    </source>
</evidence>
<sequence length="511" mass="55131">MPVMEYNQADMFQTACRYRQGRLKKFFRDNHSSRRVSVKFSTKAEKLQPDTAGALLYICEKACPCSENSDNETAALLCGSLEKGQTFAETKISEHGRLKAVAVVCLPDTGRETAAKAAAEAAAWAQKQESVNICLAPFNQEAAALVAEVFATAFGNAVYRFERYKKESQPARLAEAVFFSPEHGRAVKDALKTADALVYGMSLCKDLGNAAPNECTPEYLAETAKKQAEKLGATVKVFDKSYIKKHMGAFWSVAKGSKQKPYFIELSYFGAADKKAAPVVLVGKGITFDSGGISLKPGLNMDEMKYDMCGAAGVIGTFCAAVKLKLPVNLTALIPTCENMPSGHANKPGDIVKSMKGLTIEVLNTDAEGRLILCDALTYAEQLKPKAVIDVATLTGACIVALGHEVSGLMANNQELADSLLAASRESGDQAWQLPLFDSYKEQLKSNFADLPNIGSPGAGTITAGTFLSYFTENYPWAHLDIAGTAWKSGKEKGATGRPVPLLLHYLRQIK</sequence>
<dbReference type="Proteomes" id="UP000516412">
    <property type="component" value="Chromosome"/>
</dbReference>
<gene>
    <name evidence="1" type="ORF">H7A79_1064</name>
</gene>
<proteinExistence type="predicted"/>
<name>A0ACD0ZP37_9NEIS</name>
<evidence type="ECO:0000313" key="1">
    <source>
        <dbReference type="EMBL" id="QNT59690.2"/>
    </source>
</evidence>
<accession>A0ACD0ZP37</accession>
<protein>
    <submittedName>
        <fullName evidence="1">Cytosol aminopeptidase family catalytic domain protein</fullName>
    </submittedName>
</protein>